<proteinExistence type="predicted"/>
<sequence length="154" mass="17715">MVIYGFLGDIGKPNTKLEKAKVNDGVCRWENRVFETVNFVQEPKTGRFIERVYHFVLSMGLSKASSIGDVYVGDIRKPSTKLEKAKVNDGVCRWENPVFETVKFVQEPKNGRLNERVYHFVLCHNVIKSCNDQSQYSLKRHRDIEGSPLFTGCR</sequence>
<gene>
    <name evidence="2" type="ORF">RIF29_24389</name>
</gene>
<dbReference type="AlphaFoldDB" id="A0AAN9HYE6"/>
<dbReference type="EMBL" id="JAYWIO010000005">
    <property type="protein sequence ID" value="KAK7258802.1"/>
    <property type="molecule type" value="Genomic_DNA"/>
</dbReference>
<keyword evidence="3" id="KW-1185">Reference proteome</keyword>
<accession>A0AAN9HYE6</accession>
<feature type="domain" description="C2 NT-type" evidence="1">
    <location>
        <begin position="77"/>
        <end position="122"/>
    </location>
</feature>
<feature type="domain" description="C2 NT-type" evidence="1">
    <location>
        <begin position="13"/>
        <end position="70"/>
    </location>
</feature>
<organism evidence="2 3">
    <name type="scientific">Crotalaria pallida</name>
    <name type="common">Smooth rattlebox</name>
    <name type="synonym">Crotalaria striata</name>
    <dbReference type="NCBI Taxonomy" id="3830"/>
    <lineage>
        <taxon>Eukaryota</taxon>
        <taxon>Viridiplantae</taxon>
        <taxon>Streptophyta</taxon>
        <taxon>Embryophyta</taxon>
        <taxon>Tracheophyta</taxon>
        <taxon>Spermatophyta</taxon>
        <taxon>Magnoliopsida</taxon>
        <taxon>eudicotyledons</taxon>
        <taxon>Gunneridae</taxon>
        <taxon>Pentapetalae</taxon>
        <taxon>rosids</taxon>
        <taxon>fabids</taxon>
        <taxon>Fabales</taxon>
        <taxon>Fabaceae</taxon>
        <taxon>Papilionoideae</taxon>
        <taxon>50 kb inversion clade</taxon>
        <taxon>genistoids sensu lato</taxon>
        <taxon>core genistoids</taxon>
        <taxon>Crotalarieae</taxon>
        <taxon>Crotalaria</taxon>
    </lineage>
</organism>
<dbReference type="Proteomes" id="UP001372338">
    <property type="component" value="Unassembled WGS sequence"/>
</dbReference>
<dbReference type="Pfam" id="PF10358">
    <property type="entry name" value="NT-C2"/>
    <property type="match status" value="2"/>
</dbReference>
<name>A0AAN9HYE6_CROPI</name>
<comment type="caution">
    <text evidence="2">The sequence shown here is derived from an EMBL/GenBank/DDBJ whole genome shotgun (WGS) entry which is preliminary data.</text>
</comment>
<dbReference type="PANTHER" id="PTHR34452">
    <property type="entry name" value="MYOSIN HEAVY CHAIN-RELATED PROTEIN"/>
    <property type="match status" value="1"/>
</dbReference>
<dbReference type="PANTHER" id="PTHR34452:SF7">
    <property type="entry name" value="MYOSIN HEAVY CHAIN-RELATED PROTEIN"/>
    <property type="match status" value="1"/>
</dbReference>
<reference evidence="2 3" key="1">
    <citation type="submission" date="2024-01" db="EMBL/GenBank/DDBJ databases">
        <title>The genomes of 5 underutilized Papilionoideae crops provide insights into root nodulation and disease resistanc.</title>
        <authorList>
            <person name="Yuan L."/>
        </authorList>
    </citation>
    <scope>NUCLEOTIDE SEQUENCE [LARGE SCALE GENOMIC DNA]</scope>
    <source>
        <strain evidence="2">ZHUSHIDOU_FW_LH</strain>
        <tissue evidence="2">Leaf</tissue>
    </source>
</reference>
<evidence type="ECO:0000259" key="1">
    <source>
        <dbReference type="Pfam" id="PF10358"/>
    </source>
</evidence>
<evidence type="ECO:0000313" key="2">
    <source>
        <dbReference type="EMBL" id="KAK7258802.1"/>
    </source>
</evidence>
<evidence type="ECO:0000313" key="3">
    <source>
        <dbReference type="Proteomes" id="UP001372338"/>
    </source>
</evidence>
<dbReference type="InterPro" id="IPR019448">
    <property type="entry name" value="NT-C2"/>
</dbReference>
<protein>
    <recommendedName>
        <fullName evidence="1">C2 NT-type domain-containing protein</fullName>
    </recommendedName>
</protein>